<proteinExistence type="predicted"/>
<evidence type="ECO:0000259" key="9">
    <source>
        <dbReference type="PROSITE" id="PS51779"/>
    </source>
</evidence>
<dbReference type="AlphaFoldDB" id="A0A4D7AMB1"/>
<name>A0A4D7AMB1_9FIRM</name>
<dbReference type="InterPro" id="IPR013685">
    <property type="entry name" value="POTRA_FtsQ_type"/>
</dbReference>
<organism evidence="10 11">
    <name type="scientific">Dysosmobacter welbionis</name>
    <dbReference type="NCBI Taxonomy" id="2093857"/>
    <lineage>
        <taxon>Bacteria</taxon>
        <taxon>Bacillati</taxon>
        <taxon>Bacillota</taxon>
        <taxon>Clostridia</taxon>
        <taxon>Eubacteriales</taxon>
        <taxon>Oscillospiraceae</taxon>
        <taxon>Dysosmobacter</taxon>
    </lineage>
</organism>
<evidence type="ECO:0000256" key="7">
    <source>
        <dbReference type="ARBA" id="ARBA00023306"/>
    </source>
</evidence>
<accession>A0A4D7AMB1</accession>
<evidence type="ECO:0000256" key="8">
    <source>
        <dbReference type="SAM" id="Phobius"/>
    </source>
</evidence>
<keyword evidence="6 8" id="KW-0472">Membrane</keyword>
<dbReference type="InterPro" id="IPR034746">
    <property type="entry name" value="POTRA"/>
</dbReference>
<evidence type="ECO:0000256" key="5">
    <source>
        <dbReference type="ARBA" id="ARBA00022989"/>
    </source>
</evidence>
<protein>
    <submittedName>
        <fullName evidence="10">FtsQ-type POTRA domain-containing protein</fullName>
    </submittedName>
</protein>
<dbReference type="EMBL" id="CP034413">
    <property type="protein sequence ID" value="QCI58783.1"/>
    <property type="molecule type" value="Genomic_DNA"/>
</dbReference>
<keyword evidence="5 8" id="KW-1133">Transmembrane helix</keyword>
<comment type="subcellular location">
    <subcellularLocation>
        <location evidence="1">Membrane</location>
    </subcellularLocation>
</comment>
<evidence type="ECO:0000313" key="10">
    <source>
        <dbReference type="EMBL" id="QCI58783.1"/>
    </source>
</evidence>
<dbReference type="InterPro" id="IPR026579">
    <property type="entry name" value="FtsQ"/>
</dbReference>
<keyword evidence="3" id="KW-0132">Cell division</keyword>
<keyword evidence="4 8" id="KW-0812">Transmembrane</keyword>
<dbReference type="Proteomes" id="UP000298642">
    <property type="component" value="Chromosome"/>
</dbReference>
<evidence type="ECO:0000313" key="11">
    <source>
        <dbReference type="Proteomes" id="UP000298642"/>
    </source>
</evidence>
<sequence>MARRRHSNRRRRRGNFGFLYKLLSVLVICAAVVMALTLFFRVDTIEVTGTERYTEKDVIEASGIQLGDNLFLLNKYEAARSIAEQLPYIDIEDIRIRRELPDTLLIDVAECGTPLAVIQDGSAWLLSPKGKIVEQLPASQAGDYAVIDGCELLAPSVGTDIALSTEFANQQTSLLALLAALDAAGLTDRVDAIHLDDLSRLTMDYAGRFSVEMEYNADYDRMLQILEAGISKLESNQTGSIRLDLNPPILTLD</sequence>
<dbReference type="Gene3D" id="3.10.20.310">
    <property type="entry name" value="membrane protein fhac"/>
    <property type="match status" value="1"/>
</dbReference>
<dbReference type="GeneID" id="89521882"/>
<keyword evidence="11" id="KW-1185">Reference proteome</keyword>
<dbReference type="PANTHER" id="PTHR35851">
    <property type="entry name" value="CELL DIVISION PROTEIN FTSQ"/>
    <property type="match status" value="1"/>
</dbReference>
<evidence type="ECO:0000256" key="4">
    <source>
        <dbReference type="ARBA" id="ARBA00022692"/>
    </source>
</evidence>
<evidence type="ECO:0000256" key="6">
    <source>
        <dbReference type="ARBA" id="ARBA00023136"/>
    </source>
</evidence>
<evidence type="ECO:0000256" key="3">
    <source>
        <dbReference type="ARBA" id="ARBA00022618"/>
    </source>
</evidence>
<feature type="domain" description="POTRA" evidence="9">
    <location>
        <begin position="40"/>
        <end position="111"/>
    </location>
</feature>
<dbReference type="RefSeq" id="WP_021750849.1">
    <property type="nucleotide sequence ID" value="NZ_CAUWCU010000042.1"/>
</dbReference>
<dbReference type="GO" id="GO:0016020">
    <property type="term" value="C:membrane"/>
    <property type="evidence" value="ECO:0007669"/>
    <property type="project" value="UniProtKB-SubCell"/>
</dbReference>
<evidence type="ECO:0000256" key="1">
    <source>
        <dbReference type="ARBA" id="ARBA00004370"/>
    </source>
</evidence>
<gene>
    <name evidence="10" type="ORF">EIO64_05745</name>
</gene>
<dbReference type="PROSITE" id="PS51779">
    <property type="entry name" value="POTRA"/>
    <property type="match status" value="1"/>
</dbReference>
<dbReference type="Pfam" id="PF08478">
    <property type="entry name" value="POTRA_1"/>
    <property type="match status" value="1"/>
</dbReference>
<evidence type="ECO:0000256" key="2">
    <source>
        <dbReference type="ARBA" id="ARBA00022475"/>
    </source>
</evidence>
<keyword evidence="2" id="KW-1003">Cell membrane</keyword>
<dbReference type="PANTHER" id="PTHR35851:SF1">
    <property type="entry name" value="CELL DIVISION PROTEIN FTSQ"/>
    <property type="match status" value="1"/>
</dbReference>
<dbReference type="KEGG" id="obj:EIO64_05745"/>
<keyword evidence="7" id="KW-0131">Cell cycle</keyword>
<reference evidence="11" key="1">
    <citation type="submission" date="2018-12" db="EMBL/GenBank/DDBJ databases">
        <title>Dusodibacter welbiota gen. nov., sp. nov., isolated from human faeces and emended description of the Oscillibacter genus.</title>
        <authorList>
            <person name="Le Roy T."/>
            <person name="Van der Smissen P."/>
            <person name="Delzenne N."/>
            <person name="Muccioli G."/>
            <person name="Collet J.F."/>
            <person name="Cani P.D."/>
        </authorList>
    </citation>
    <scope>NUCLEOTIDE SEQUENCE [LARGE SCALE GENOMIC DNA]</scope>
    <source>
        <strain evidence="11">J115</strain>
    </source>
</reference>
<feature type="transmembrane region" description="Helical" evidence="8">
    <location>
        <begin position="20"/>
        <end position="40"/>
    </location>
</feature>
<dbReference type="GO" id="GO:0090529">
    <property type="term" value="P:cell septum assembly"/>
    <property type="evidence" value="ECO:0007669"/>
    <property type="project" value="InterPro"/>
</dbReference>